<dbReference type="EMBL" id="KC628747">
    <property type="protein sequence ID" value="AGJ71980.1"/>
    <property type="molecule type" value="Genomic_DNA"/>
</dbReference>
<feature type="transmembrane region" description="Helical" evidence="8">
    <location>
        <begin position="297"/>
        <end position="323"/>
    </location>
</feature>
<gene>
    <name evidence="9" type="primary">nad1</name>
</gene>
<dbReference type="PROSITE" id="PS00668">
    <property type="entry name" value="COMPLEX1_ND1_2"/>
    <property type="match status" value="1"/>
</dbReference>
<evidence type="ECO:0000256" key="8">
    <source>
        <dbReference type="SAM" id="Phobius"/>
    </source>
</evidence>
<dbReference type="InterPro" id="IPR018086">
    <property type="entry name" value="NADH_UbQ_OxRdtase_su1_CS"/>
</dbReference>
<organism evidence="9">
    <name type="scientific">Jaminaea angkorensis</name>
    <dbReference type="NCBI Taxonomy" id="542766"/>
    <lineage>
        <taxon>Eukaryota</taxon>
        <taxon>Fungi</taxon>
        <taxon>Dikarya</taxon>
        <taxon>Basidiomycota</taxon>
        <taxon>Ustilaginomycotina</taxon>
        <taxon>Exobasidiomycetes</taxon>
        <taxon>Microstromatales</taxon>
        <taxon>Microstromatales incertae sedis</taxon>
        <taxon>Jaminaea</taxon>
    </lineage>
</organism>
<dbReference type="GO" id="GO:0009060">
    <property type="term" value="P:aerobic respiration"/>
    <property type="evidence" value="ECO:0007669"/>
    <property type="project" value="TreeGrafter"/>
</dbReference>
<dbReference type="InterPro" id="IPR001694">
    <property type="entry name" value="NADH_UbQ_OxRdtase_su1/FPO"/>
</dbReference>
<evidence type="ECO:0000256" key="4">
    <source>
        <dbReference type="ARBA" id="ARBA00022989"/>
    </source>
</evidence>
<evidence type="ECO:0000256" key="6">
    <source>
        <dbReference type="RuleBase" id="RU000471"/>
    </source>
</evidence>
<feature type="transmembrane region" description="Helical" evidence="8">
    <location>
        <begin position="178"/>
        <end position="197"/>
    </location>
</feature>
<evidence type="ECO:0000313" key="9">
    <source>
        <dbReference type="EMBL" id="AGJ71980.1"/>
    </source>
</evidence>
<keyword evidence="6" id="KW-0520">NAD</keyword>
<evidence type="ECO:0000256" key="3">
    <source>
        <dbReference type="ARBA" id="ARBA00022692"/>
    </source>
</evidence>
<feature type="transmembrane region" description="Helical" evidence="8">
    <location>
        <begin position="264"/>
        <end position="285"/>
    </location>
</feature>
<name>V9N310_9BASI</name>
<dbReference type="GO" id="GO:0003954">
    <property type="term" value="F:NADH dehydrogenase activity"/>
    <property type="evidence" value="ECO:0007669"/>
    <property type="project" value="TreeGrafter"/>
</dbReference>
<keyword evidence="7 9" id="KW-0496">Mitochondrion</keyword>
<dbReference type="NCBIfam" id="NF004741">
    <property type="entry name" value="PRK06076.1-2"/>
    <property type="match status" value="1"/>
</dbReference>
<keyword evidence="4 8" id="KW-1133">Transmembrane helix</keyword>
<dbReference type="HAMAP" id="MF_01350">
    <property type="entry name" value="NDH1_NuoH"/>
    <property type="match status" value="1"/>
</dbReference>
<feature type="transmembrane region" description="Helical" evidence="8">
    <location>
        <begin position="225"/>
        <end position="252"/>
    </location>
</feature>
<dbReference type="PANTHER" id="PTHR11432">
    <property type="entry name" value="NADH DEHYDROGENASE SUBUNIT 1"/>
    <property type="match status" value="1"/>
</dbReference>
<geneLocation type="mitochondrion" evidence="9"/>
<protein>
    <recommendedName>
        <fullName evidence="7">NADH-ubiquinone oxidoreductase chain 1</fullName>
        <ecNumber evidence="7">7.1.1.2</ecNumber>
    </recommendedName>
</protein>
<dbReference type="AlphaFoldDB" id="V9N310"/>
<evidence type="ECO:0000256" key="7">
    <source>
        <dbReference type="RuleBase" id="RU000473"/>
    </source>
</evidence>
<keyword evidence="3 6" id="KW-0812">Transmembrane</keyword>
<dbReference type="PANTHER" id="PTHR11432:SF3">
    <property type="entry name" value="NADH-UBIQUINONE OXIDOREDUCTASE CHAIN 1"/>
    <property type="match status" value="1"/>
</dbReference>
<dbReference type="GeneID" id="18129056"/>
<sequence>MNTLFNFLEILIVLVPTLLSVAFMTIIERKVMASMQRRIGPNVVGYYGVLQPFADALKLVVKEQIIPNQAQKSLFFLAPIISLIFSLLGWAVIPFGKGLSLSDFSLGILYSLAISSIGVYGILFAGWSANSKYAFLGSLRSTAQMISYELIYSAAVLCVIILCGTFNITNIIESQQAVWYIVPLLPMFIMFFISTLAETNRTPFDLVEAESELVAGFMTEHSGMIFVFFFLAEYCSIVLISTFSAILFLGGYHMPIIFNNDSFINLQSIVLAIKALIFMFIFVWIRATLPRLRYDQLMVFCWTGMLPIAIAFLIIVPSILIAFDCSPLFYILKRYIPYM</sequence>
<keyword evidence="5 8" id="KW-0472">Membrane</keyword>
<dbReference type="EC" id="7.1.1.2" evidence="7"/>
<dbReference type="PROSITE" id="PS00667">
    <property type="entry name" value="COMPLEX1_ND1_1"/>
    <property type="match status" value="1"/>
</dbReference>
<comment type="similarity">
    <text evidence="2 6">Belongs to the complex I subunit 1 family.</text>
</comment>
<reference evidence="9" key="1">
    <citation type="journal article" date="2014" name="Curr. Genet.">
        <title>Mitochondrial genome of the basidiomycetous yeast Jaminaea angkorensis.</title>
        <authorList>
            <person name="Hegedusova E."/>
            <person name="Brejova B."/>
            <person name="Tomaska L."/>
            <person name="Sipiczki M."/>
            <person name="Nosek J."/>
        </authorList>
    </citation>
    <scope>NUCLEOTIDE SEQUENCE</scope>
    <source>
        <strain evidence="9">C5b</strain>
    </source>
</reference>
<feature type="transmembrane region" description="Helical" evidence="8">
    <location>
        <begin position="74"/>
        <end position="96"/>
    </location>
</feature>
<feature type="transmembrane region" description="Helical" evidence="8">
    <location>
        <begin position="6"/>
        <end position="27"/>
    </location>
</feature>
<dbReference type="Pfam" id="PF00146">
    <property type="entry name" value="NADHdh"/>
    <property type="match status" value="1"/>
</dbReference>
<evidence type="ECO:0000256" key="2">
    <source>
        <dbReference type="ARBA" id="ARBA00010535"/>
    </source>
</evidence>
<feature type="transmembrane region" description="Helical" evidence="8">
    <location>
        <begin position="108"/>
        <end position="129"/>
    </location>
</feature>
<evidence type="ECO:0000256" key="1">
    <source>
        <dbReference type="ARBA" id="ARBA00004141"/>
    </source>
</evidence>
<feature type="transmembrane region" description="Helical" evidence="8">
    <location>
        <begin position="150"/>
        <end position="172"/>
    </location>
</feature>
<comment type="catalytic activity">
    <reaction evidence="7">
        <text>a ubiquinone + NADH + 5 H(+)(in) = a ubiquinol + NAD(+) + 4 H(+)(out)</text>
        <dbReference type="Rhea" id="RHEA:29091"/>
        <dbReference type="Rhea" id="RHEA-COMP:9565"/>
        <dbReference type="Rhea" id="RHEA-COMP:9566"/>
        <dbReference type="ChEBI" id="CHEBI:15378"/>
        <dbReference type="ChEBI" id="CHEBI:16389"/>
        <dbReference type="ChEBI" id="CHEBI:17976"/>
        <dbReference type="ChEBI" id="CHEBI:57540"/>
        <dbReference type="ChEBI" id="CHEBI:57945"/>
        <dbReference type="EC" id="7.1.1.2"/>
    </reaction>
</comment>
<dbReference type="RefSeq" id="YP_008994149.1">
    <property type="nucleotide sequence ID" value="NC_023248.1"/>
</dbReference>
<proteinExistence type="inferred from homology"/>
<comment type="subcellular location">
    <subcellularLocation>
        <location evidence="1">Membrane</location>
        <topology evidence="1">Multi-pass membrane protein</topology>
    </subcellularLocation>
    <subcellularLocation>
        <location evidence="6">Mitochondrion inner membrane</location>
        <topology evidence="6">Multi-pass membrane protein</topology>
    </subcellularLocation>
</comment>
<dbReference type="GO" id="GO:0005743">
    <property type="term" value="C:mitochondrial inner membrane"/>
    <property type="evidence" value="ECO:0007669"/>
    <property type="project" value="UniProtKB-SubCell"/>
</dbReference>
<dbReference type="GO" id="GO:0008137">
    <property type="term" value="F:NADH dehydrogenase (ubiquinone) activity"/>
    <property type="evidence" value="ECO:0007669"/>
    <property type="project" value="UniProtKB-EC"/>
</dbReference>
<accession>V9N310</accession>
<keyword evidence="7" id="KW-0830">Ubiquinone</keyword>
<evidence type="ECO:0000256" key="5">
    <source>
        <dbReference type="ARBA" id="ARBA00023136"/>
    </source>
</evidence>